<organism evidence="1 2">
    <name type="scientific">Algibacter lectus</name>
    <dbReference type="NCBI Taxonomy" id="221126"/>
    <lineage>
        <taxon>Bacteria</taxon>
        <taxon>Pseudomonadati</taxon>
        <taxon>Bacteroidota</taxon>
        <taxon>Flavobacteriia</taxon>
        <taxon>Flavobacteriales</taxon>
        <taxon>Flavobacteriaceae</taxon>
        <taxon>Algibacter</taxon>
    </lineage>
</organism>
<reference evidence="1 2" key="1">
    <citation type="journal article" date="2014" name="Genome Announc.">
        <title>Draft Genome Sequences of Marine Flavobacterium Algibacter lectus Strains SS8 and NR4.</title>
        <authorList>
            <person name="Takatani N."/>
            <person name="Nakanishi M."/>
            <person name="Meirelles P."/>
            <person name="Mino S."/>
            <person name="Suda W."/>
            <person name="Oshima K."/>
            <person name="Hattori M."/>
            <person name="Ohkuma M."/>
            <person name="Hosokawa M."/>
            <person name="Miyashita K."/>
            <person name="Thompson F.L."/>
            <person name="Niwa A."/>
            <person name="Sawabe T."/>
            <person name="Sawabe T."/>
        </authorList>
    </citation>
    <scope>NUCLEOTIDE SEQUENCE [LARGE SCALE GENOMIC DNA]</scope>
    <source>
        <strain evidence="2">JCM19274</strain>
    </source>
</reference>
<protein>
    <submittedName>
        <fullName evidence="1">Uncharacterized protein</fullName>
    </submittedName>
</protein>
<comment type="caution">
    <text evidence="1">The sequence shown here is derived from an EMBL/GenBank/DDBJ whole genome shotgun (WGS) entry which is preliminary data.</text>
</comment>
<dbReference type="AlphaFoldDB" id="A0A090WU63"/>
<dbReference type="EMBL" id="BBNU01000011">
    <property type="protein sequence ID" value="GAL80531.1"/>
    <property type="molecule type" value="Genomic_DNA"/>
</dbReference>
<dbReference type="RefSeq" id="WP_042498869.1">
    <property type="nucleotide sequence ID" value="NZ_BBNU01000011.1"/>
</dbReference>
<dbReference type="Proteomes" id="UP000029643">
    <property type="component" value="Unassembled WGS sequence"/>
</dbReference>
<proteinExistence type="predicted"/>
<accession>A0A090WU63</accession>
<evidence type="ECO:0000313" key="2">
    <source>
        <dbReference type="Proteomes" id="UP000029643"/>
    </source>
</evidence>
<gene>
    <name evidence="1" type="ORF">JCM19274_1157</name>
</gene>
<sequence length="369" mass="42577">MPTATQSDDNSVTLSTDALKWDEFLPIVAFDRGINSFEIDGEKLTLAKDKNNKEENIEFSEYLDIQYRNSQVLLFETEKQKIKIPFTVKKGSSESHDDDGLLSIKLSVEDKDIKLITKKEFKTKYDSTLNVEIEFTGNAKKEFYIDFYARDNEDDTWSTGGELVNIHCGRFKVTKKETCICKDNDWPTLPPMVLEMNKVAYGTELSWTSGRECYHYALQQLKDLGYWVKTERWNKKWDGTVEMGPHIYQLYVSADVAGMKSGLQEKQFKKAMVYLKEAMKRSEPVMVGLDYNSDYDNTDLTTDHFGVIVGCGKINDKLYFDVCDNAYENIRYYCDCKTFSLIPAANSRINSYDKNVQAKITQVRESKKL</sequence>
<evidence type="ECO:0000313" key="1">
    <source>
        <dbReference type="EMBL" id="GAL80531.1"/>
    </source>
</evidence>
<name>A0A090WU63_9FLAO</name>